<feature type="region of interest" description="Disordered" evidence="1">
    <location>
        <begin position="164"/>
        <end position="200"/>
    </location>
</feature>
<feature type="region of interest" description="Disordered" evidence="1">
    <location>
        <begin position="523"/>
        <end position="565"/>
    </location>
</feature>
<reference evidence="2 3" key="1">
    <citation type="journal article" date="2021" name="Sci. Rep.">
        <title>Genome sequencing of the multicellular alga Astrephomene provides insights into convergent evolution of germ-soma differentiation.</title>
        <authorList>
            <person name="Yamashita S."/>
            <person name="Yamamoto K."/>
            <person name="Matsuzaki R."/>
            <person name="Suzuki S."/>
            <person name="Yamaguchi H."/>
            <person name="Hirooka S."/>
            <person name="Minakuchi Y."/>
            <person name="Miyagishima S."/>
            <person name="Kawachi M."/>
            <person name="Toyoda A."/>
            <person name="Nozaki H."/>
        </authorList>
    </citation>
    <scope>NUCLEOTIDE SEQUENCE [LARGE SCALE GENOMIC DNA]</scope>
    <source>
        <strain evidence="2 3">NIES-4017</strain>
    </source>
</reference>
<organism evidence="2 3">
    <name type="scientific">Astrephomene gubernaculifera</name>
    <dbReference type="NCBI Taxonomy" id="47775"/>
    <lineage>
        <taxon>Eukaryota</taxon>
        <taxon>Viridiplantae</taxon>
        <taxon>Chlorophyta</taxon>
        <taxon>core chlorophytes</taxon>
        <taxon>Chlorophyceae</taxon>
        <taxon>CS clade</taxon>
        <taxon>Chlamydomonadales</taxon>
        <taxon>Astrephomenaceae</taxon>
        <taxon>Astrephomene</taxon>
    </lineage>
</organism>
<gene>
    <name evidence="2" type="ORF">Agub_g12592</name>
</gene>
<sequence length="565" mass="58179">GKSSSVQDTTVPYAAKTAGAAVMARAAYGCRDDTVDGGEGDTDRRSERLQAVPDVRLQQEPALRLTSAHGCQDRSATGSVRLSSMYETVAKNGGYAAASNSAAHSLKAWEGYDDLAALALDHAWPTPSHPPPSLALSSATNVAAEDDFSPGVSPDMLLLRPRTGVPSASPLPEISPGLENLGESEPRYGSRGRGGRHGSEGDVGGVRFYPAPHDGGSGVCSGAGDELGMSPRLRSDASGAAARGHAVQALAVTPDFPATALMDRASWREVLDCQVSPVPWHVEDNARKQSGAWAAAAAACSDGRCGGASPEDDTWQLGLTGFDRLGGAQEKWAGLPQARRFWEEEDREEADGSGLLAELRRHGEQHTRGGGLRRQGALGLPLSPTFSLGDDPWDKSFVGCVESPLPSPLPTASGLANSTAAAEVDGGREKPLPAARGAPNPSSLPTAAGLDSLLNNLRDTPDMAVAPAMHAVPFRRTARADAAACPPVCRTSAPAASAATAAMQPAAAAARPAEAHEAIVATNKQLPADLEAPAATPGPESRKPQQNGPNAAQQRSPVLVGVALP</sequence>
<comment type="caution">
    <text evidence="2">The sequence shown here is derived from an EMBL/GenBank/DDBJ whole genome shotgun (WGS) entry which is preliminary data.</text>
</comment>
<evidence type="ECO:0000313" key="2">
    <source>
        <dbReference type="EMBL" id="GFR50378.1"/>
    </source>
</evidence>
<dbReference type="EMBL" id="BMAR01000037">
    <property type="protein sequence ID" value="GFR50378.1"/>
    <property type="molecule type" value="Genomic_DNA"/>
</dbReference>
<protein>
    <submittedName>
        <fullName evidence="2">Uncharacterized protein</fullName>
    </submittedName>
</protein>
<name>A0AAD3E171_9CHLO</name>
<evidence type="ECO:0000256" key="1">
    <source>
        <dbReference type="SAM" id="MobiDB-lite"/>
    </source>
</evidence>
<accession>A0AAD3E171</accession>
<feature type="region of interest" description="Disordered" evidence="1">
    <location>
        <begin position="407"/>
        <end position="449"/>
    </location>
</feature>
<evidence type="ECO:0000313" key="3">
    <source>
        <dbReference type="Proteomes" id="UP001054857"/>
    </source>
</evidence>
<dbReference type="AlphaFoldDB" id="A0AAD3E171"/>
<dbReference type="Proteomes" id="UP001054857">
    <property type="component" value="Unassembled WGS sequence"/>
</dbReference>
<keyword evidence="3" id="KW-1185">Reference proteome</keyword>
<feature type="non-terminal residue" evidence="2">
    <location>
        <position position="565"/>
    </location>
</feature>
<proteinExistence type="predicted"/>
<feature type="non-terminal residue" evidence="2">
    <location>
        <position position="1"/>
    </location>
</feature>
<feature type="compositionally biased region" description="Polar residues" evidence="1">
    <location>
        <begin position="544"/>
        <end position="556"/>
    </location>
</feature>